<protein>
    <submittedName>
        <fullName evidence="1">Uncharacterized protein</fullName>
    </submittedName>
</protein>
<proteinExistence type="predicted"/>
<comment type="caution">
    <text evidence="1">The sequence shown here is derived from an EMBL/GenBank/DDBJ whole genome shotgun (WGS) entry which is preliminary data.</text>
</comment>
<dbReference type="AlphaFoldDB" id="A0AAV3QX50"/>
<dbReference type="EMBL" id="BAABME010006525">
    <property type="protein sequence ID" value="GAA0168614.1"/>
    <property type="molecule type" value="Genomic_DNA"/>
</dbReference>
<keyword evidence="2" id="KW-1185">Reference proteome</keyword>
<evidence type="ECO:0000313" key="2">
    <source>
        <dbReference type="Proteomes" id="UP001454036"/>
    </source>
</evidence>
<organism evidence="1 2">
    <name type="scientific">Lithospermum erythrorhizon</name>
    <name type="common">Purple gromwell</name>
    <name type="synonym">Lithospermum officinale var. erythrorhizon</name>
    <dbReference type="NCBI Taxonomy" id="34254"/>
    <lineage>
        <taxon>Eukaryota</taxon>
        <taxon>Viridiplantae</taxon>
        <taxon>Streptophyta</taxon>
        <taxon>Embryophyta</taxon>
        <taxon>Tracheophyta</taxon>
        <taxon>Spermatophyta</taxon>
        <taxon>Magnoliopsida</taxon>
        <taxon>eudicotyledons</taxon>
        <taxon>Gunneridae</taxon>
        <taxon>Pentapetalae</taxon>
        <taxon>asterids</taxon>
        <taxon>lamiids</taxon>
        <taxon>Boraginales</taxon>
        <taxon>Boraginaceae</taxon>
        <taxon>Boraginoideae</taxon>
        <taxon>Lithospermeae</taxon>
        <taxon>Lithospermum</taxon>
    </lineage>
</organism>
<evidence type="ECO:0000313" key="1">
    <source>
        <dbReference type="EMBL" id="GAA0168614.1"/>
    </source>
</evidence>
<accession>A0AAV3QX50</accession>
<name>A0AAV3QX50_LITER</name>
<gene>
    <name evidence="1" type="ORF">LIER_23290</name>
</gene>
<dbReference type="Proteomes" id="UP001454036">
    <property type="component" value="Unassembled WGS sequence"/>
</dbReference>
<sequence>MCSSWSIFSLNLVKEGSFVPTGIVGLLISGEKGASPASSVLTPLHVCPATLSVSGPLDDKDVMSRARCLSVSGECVSRFPSNPPGRMMTLWDSPPSNGGPVPFVGPCSCQ</sequence>
<reference evidence="1 2" key="1">
    <citation type="submission" date="2024-01" db="EMBL/GenBank/DDBJ databases">
        <title>The complete chloroplast genome sequence of Lithospermum erythrorhizon: insights into the phylogenetic relationship among Boraginaceae species and the maternal lineages of purple gromwells.</title>
        <authorList>
            <person name="Okada T."/>
            <person name="Watanabe K."/>
        </authorList>
    </citation>
    <scope>NUCLEOTIDE SEQUENCE [LARGE SCALE GENOMIC DNA]</scope>
</reference>